<evidence type="ECO:0000313" key="3">
    <source>
        <dbReference type="Proteomes" id="UP000034320"/>
    </source>
</evidence>
<gene>
    <name evidence="2" type="ORF">UV09_C0020G0011</name>
</gene>
<feature type="chain" id="PRO_5002535609" evidence="1">
    <location>
        <begin position="22"/>
        <end position="196"/>
    </location>
</feature>
<accession>A0A0G0ZC39</accession>
<proteinExistence type="predicted"/>
<organism evidence="2 3">
    <name type="scientific">Candidatus Gottesmanbacteria bacterium GW2011_GWA2_42_18</name>
    <dbReference type="NCBI Taxonomy" id="1618442"/>
    <lineage>
        <taxon>Bacteria</taxon>
        <taxon>Candidatus Gottesmaniibacteriota</taxon>
    </lineage>
</organism>
<dbReference type="EMBL" id="LCDD01000020">
    <property type="protein sequence ID" value="KKS46229.1"/>
    <property type="molecule type" value="Genomic_DNA"/>
</dbReference>
<evidence type="ECO:0000313" key="2">
    <source>
        <dbReference type="EMBL" id="KKS46229.1"/>
    </source>
</evidence>
<keyword evidence="1" id="KW-0732">Signal</keyword>
<dbReference type="Proteomes" id="UP000034320">
    <property type="component" value="Unassembled WGS sequence"/>
</dbReference>
<name>A0A0G0ZC39_9BACT</name>
<sequence>MKFGKVLLLSLSLIIPSVSSAIPPLEARIAKAEESFGQVLKNTPQKEVHVAVFFTNDMSLEDVRTALGKSSLAIKGFRHGTQSYSGGYSLKQGETLDEAIVNYRRDHLSFLQKRMEIEDKMLVTEANDDLRTAITSHRKEADQMKTDFEKNGIRVIGVEVQGRARDIQDLKEKNSFVRVIELKEHGKPQPAIVPNQ</sequence>
<reference evidence="2 3" key="1">
    <citation type="journal article" date="2015" name="Nature">
        <title>rRNA introns, odd ribosomes, and small enigmatic genomes across a large radiation of phyla.</title>
        <authorList>
            <person name="Brown C.T."/>
            <person name="Hug L.A."/>
            <person name="Thomas B.C."/>
            <person name="Sharon I."/>
            <person name="Castelle C.J."/>
            <person name="Singh A."/>
            <person name="Wilkins M.J."/>
            <person name="Williams K.H."/>
            <person name="Banfield J.F."/>
        </authorList>
    </citation>
    <scope>NUCLEOTIDE SEQUENCE [LARGE SCALE GENOMIC DNA]</scope>
</reference>
<comment type="caution">
    <text evidence="2">The sequence shown here is derived from an EMBL/GenBank/DDBJ whole genome shotgun (WGS) entry which is preliminary data.</text>
</comment>
<feature type="signal peptide" evidence="1">
    <location>
        <begin position="1"/>
        <end position="21"/>
    </location>
</feature>
<protein>
    <submittedName>
        <fullName evidence="2">Uncharacterized protein</fullName>
    </submittedName>
</protein>
<evidence type="ECO:0000256" key="1">
    <source>
        <dbReference type="SAM" id="SignalP"/>
    </source>
</evidence>
<dbReference type="AlphaFoldDB" id="A0A0G0ZC39"/>